<dbReference type="EC" id="3.2.1.52" evidence="3"/>
<accession>A0A2P4SXZ0</accession>
<dbReference type="InterPro" id="IPR017853">
    <property type="entry name" value="GH"/>
</dbReference>
<comment type="catalytic activity">
    <reaction evidence="1">
        <text>Hydrolysis of terminal non-reducing N-acetyl-D-hexosamine residues in N-acetyl-beta-D-hexosaminides.</text>
        <dbReference type="EC" id="3.2.1.52"/>
    </reaction>
</comment>
<dbReference type="InterPro" id="IPR038901">
    <property type="entry name" value="HEXDC-like"/>
</dbReference>
<dbReference type="GO" id="GO:0004563">
    <property type="term" value="F:beta-N-acetylhexosaminidase activity"/>
    <property type="evidence" value="ECO:0007669"/>
    <property type="project" value="UniProtKB-EC"/>
</dbReference>
<evidence type="ECO:0000313" key="6">
    <source>
        <dbReference type="EMBL" id="POI28971.1"/>
    </source>
</evidence>
<dbReference type="Pfam" id="PF00728">
    <property type="entry name" value="Glyco_hydro_20"/>
    <property type="match status" value="1"/>
</dbReference>
<dbReference type="Proteomes" id="UP000237246">
    <property type="component" value="Unassembled WGS sequence"/>
</dbReference>
<feature type="domain" description="Glycoside hydrolase family 20 catalytic" evidence="5">
    <location>
        <begin position="27"/>
        <end position="177"/>
    </location>
</feature>
<dbReference type="Gene3D" id="3.20.20.80">
    <property type="entry name" value="Glycosidases"/>
    <property type="match status" value="1"/>
</dbReference>
<sequence>MGATGLLLEYEDAFPYAAPLEALRAPHAYSRPELKELLDRAAALGLEVVPLVQSFGHMEFALKHKEFAHLREVKMFPNALNPHKEEARALVRAMIDRVMELHGDLRWFHIGCDEVYYLGEGEESKQWLQQEGNTPEKLCLFHIKAVASYVASSYPTVTPIMWDDMLRGISEETLAESGVPQLVQPMIWDYAADLDVESKVLLIEKYRRCGFSKVWFASAFKGATGVNQSLTLIGHHLKNHLQWLKVASSIPADVLQGGYSEKVKENVEKLLGMSNLEFDTFMSPFKSLSSLEAELTCKCDRFLLSSLILVSLLSKWNAVVQDLQAAMEQVFHKCTVEEWMEENVYPSLEKLQQVVDDLDKAIKAQN</sequence>
<proteinExistence type="inferred from homology"/>
<dbReference type="CDD" id="cd06565">
    <property type="entry name" value="GH20_GcnA-like"/>
    <property type="match status" value="1"/>
</dbReference>
<gene>
    <name evidence="6" type="ORF">CIB84_007279</name>
</gene>
<organism evidence="6 7">
    <name type="scientific">Bambusicola thoracicus</name>
    <name type="common">Chinese bamboo-partridge</name>
    <name type="synonym">Perdix thoracica</name>
    <dbReference type="NCBI Taxonomy" id="9083"/>
    <lineage>
        <taxon>Eukaryota</taxon>
        <taxon>Metazoa</taxon>
        <taxon>Chordata</taxon>
        <taxon>Craniata</taxon>
        <taxon>Vertebrata</taxon>
        <taxon>Euteleostomi</taxon>
        <taxon>Archelosauria</taxon>
        <taxon>Archosauria</taxon>
        <taxon>Dinosauria</taxon>
        <taxon>Saurischia</taxon>
        <taxon>Theropoda</taxon>
        <taxon>Coelurosauria</taxon>
        <taxon>Aves</taxon>
        <taxon>Neognathae</taxon>
        <taxon>Galloanserae</taxon>
        <taxon>Galliformes</taxon>
        <taxon>Phasianidae</taxon>
        <taxon>Perdicinae</taxon>
        <taxon>Bambusicola</taxon>
    </lineage>
</organism>
<comment type="caution">
    <text evidence="6">The sequence shown here is derived from an EMBL/GenBank/DDBJ whole genome shotgun (WGS) entry which is preliminary data.</text>
</comment>
<reference evidence="6 7" key="1">
    <citation type="submission" date="2018-01" db="EMBL/GenBank/DDBJ databases">
        <title>Comparison of the Chinese Bamboo Partridge and Red Junglefowl genome sequences highlights the importance of demography in genome evolution.</title>
        <authorList>
            <person name="Tiley G.P."/>
            <person name="Kimball R.T."/>
            <person name="Braun E.L."/>
            <person name="Burleigh J.G."/>
        </authorList>
    </citation>
    <scope>NUCLEOTIDE SEQUENCE [LARGE SCALE GENOMIC DNA]</scope>
    <source>
        <strain evidence="6">RTK389</strain>
        <tissue evidence="6">Blood</tissue>
    </source>
</reference>
<evidence type="ECO:0000256" key="3">
    <source>
        <dbReference type="ARBA" id="ARBA00012663"/>
    </source>
</evidence>
<dbReference type="OrthoDB" id="47475at2759"/>
<evidence type="ECO:0000256" key="1">
    <source>
        <dbReference type="ARBA" id="ARBA00001231"/>
    </source>
</evidence>
<evidence type="ECO:0000256" key="4">
    <source>
        <dbReference type="ARBA" id="ARBA00022801"/>
    </source>
</evidence>
<comment type="similarity">
    <text evidence="2">Belongs to the glycosyl hydrolase 20 family.</text>
</comment>
<evidence type="ECO:0000313" key="7">
    <source>
        <dbReference type="Proteomes" id="UP000237246"/>
    </source>
</evidence>
<dbReference type="GO" id="GO:0005975">
    <property type="term" value="P:carbohydrate metabolic process"/>
    <property type="evidence" value="ECO:0007669"/>
    <property type="project" value="InterPro"/>
</dbReference>
<name>A0A2P4SXZ0_BAMTH</name>
<dbReference type="EMBL" id="PPHD01017177">
    <property type="protein sequence ID" value="POI28971.1"/>
    <property type="molecule type" value="Genomic_DNA"/>
</dbReference>
<keyword evidence="4" id="KW-0378">Hydrolase</keyword>
<dbReference type="InterPro" id="IPR015883">
    <property type="entry name" value="Glyco_hydro_20_cat"/>
</dbReference>
<dbReference type="SUPFAM" id="SSF51445">
    <property type="entry name" value="(Trans)glycosidases"/>
    <property type="match status" value="1"/>
</dbReference>
<dbReference type="PANTHER" id="PTHR21040">
    <property type="entry name" value="BCDNA.GH04120"/>
    <property type="match status" value="1"/>
</dbReference>
<dbReference type="PANTHER" id="PTHR21040:SF6">
    <property type="entry name" value="HEXOSAMINIDASE D"/>
    <property type="match status" value="1"/>
</dbReference>
<keyword evidence="7" id="KW-1185">Reference proteome</keyword>
<protein>
    <recommendedName>
        <fullName evidence="3">beta-N-acetylhexosaminidase</fullName>
        <ecNumber evidence="3">3.2.1.52</ecNumber>
    </recommendedName>
</protein>
<dbReference type="AlphaFoldDB" id="A0A2P4SXZ0"/>
<evidence type="ECO:0000256" key="2">
    <source>
        <dbReference type="ARBA" id="ARBA00006285"/>
    </source>
</evidence>
<evidence type="ECO:0000259" key="5">
    <source>
        <dbReference type="Pfam" id="PF00728"/>
    </source>
</evidence>